<keyword evidence="6" id="KW-0479">Metal-binding</keyword>
<dbReference type="AlphaFoldDB" id="A0A673J038"/>
<dbReference type="InterPro" id="IPR009057">
    <property type="entry name" value="Homeodomain-like_sf"/>
</dbReference>
<dbReference type="FunFam" id="1.10.10.60:FF:000133">
    <property type="entry name" value="zinc fingers and homeoboxes protein 3"/>
    <property type="match status" value="1"/>
</dbReference>
<reference evidence="22" key="2">
    <citation type="submission" date="2025-09" db="UniProtKB">
        <authorList>
            <consortium name="Ensembl"/>
        </authorList>
    </citation>
    <scope>IDENTIFICATION</scope>
</reference>
<keyword evidence="8" id="KW-0863">Zinc-finger</keyword>
<feature type="compositionally biased region" description="Basic and acidic residues" evidence="20">
    <location>
        <begin position="794"/>
        <end position="810"/>
    </location>
</feature>
<feature type="region of interest" description="Disordered" evidence="20">
    <location>
        <begin position="400"/>
        <end position="447"/>
    </location>
</feature>
<protein>
    <recommendedName>
        <fullName evidence="17">Zinc fingers and homeoboxes protein 1</fullName>
    </recommendedName>
</protein>
<dbReference type="PANTHER" id="PTHR15467:SF4">
    <property type="entry name" value="ZINC FINGERS AND HOMEOBOXES PROTEIN 1"/>
    <property type="match status" value="1"/>
</dbReference>
<dbReference type="PROSITE" id="PS50071">
    <property type="entry name" value="HOMEOBOX_2"/>
    <property type="match status" value="4"/>
</dbReference>
<dbReference type="Proteomes" id="UP000472270">
    <property type="component" value="Unassembled WGS sequence"/>
</dbReference>
<dbReference type="Pfam" id="PF00046">
    <property type="entry name" value="Homeodomain"/>
    <property type="match status" value="4"/>
</dbReference>
<dbReference type="CDD" id="cd00086">
    <property type="entry name" value="homeodomain"/>
    <property type="match status" value="5"/>
</dbReference>
<feature type="region of interest" description="Disordered" evidence="20">
    <location>
        <begin position="604"/>
        <end position="646"/>
    </location>
</feature>
<dbReference type="GO" id="GO:0030154">
    <property type="term" value="P:cell differentiation"/>
    <property type="evidence" value="ECO:0007669"/>
    <property type="project" value="UniProtKB-KW"/>
</dbReference>
<evidence type="ECO:0000256" key="2">
    <source>
        <dbReference type="ARBA" id="ARBA00007440"/>
    </source>
</evidence>
<dbReference type="GO" id="GO:0000981">
    <property type="term" value="F:DNA-binding transcription factor activity, RNA polymerase II-specific"/>
    <property type="evidence" value="ECO:0007669"/>
    <property type="project" value="TreeGrafter"/>
</dbReference>
<accession>A0A673J038</accession>
<dbReference type="Ensembl" id="ENSSRHT00000045936.1">
    <property type="protein sequence ID" value="ENSSRHP00000044680.1"/>
    <property type="gene ID" value="ENSSRHG00000022581.1"/>
</dbReference>
<keyword evidence="3" id="KW-0678">Repressor</keyword>
<keyword evidence="23" id="KW-1185">Reference proteome</keyword>
<dbReference type="FunFam" id="1.10.10.60:FF:000235">
    <property type="entry name" value="Zinc fingers and homeoboxes protein 1"/>
    <property type="match status" value="1"/>
</dbReference>
<dbReference type="Pfam" id="PF11569">
    <property type="entry name" value="Homez"/>
    <property type="match status" value="1"/>
</dbReference>
<dbReference type="PANTHER" id="PTHR15467">
    <property type="entry name" value="ZINC-FINGERS AND HOMEOBOXES RELATED"/>
    <property type="match status" value="1"/>
</dbReference>
<evidence type="ECO:0000256" key="10">
    <source>
        <dbReference type="ARBA" id="ARBA00022833"/>
    </source>
</evidence>
<keyword evidence="16 18" id="KW-0539">Nucleus</keyword>
<evidence type="ECO:0000313" key="23">
    <source>
        <dbReference type="Proteomes" id="UP000472270"/>
    </source>
</evidence>
<keyword evidence="11" id="KW-0832">Ubl conjugation</keyword>
<evidence type="ECO:0000313" key="22">
    <source>
        <dbReference type="Ensembl" id="ENSSRHP00000044680.1"/>
    </source>
</evidence>
<comment type="subcellular location">
    <subcellularLocation>
        <location evidence="1 18 19">Nucleus</location>
    </subcellularLocation>
</comment>
<feature type="region of interest" description="Disordered" evidence="20">
    <location>
        <begin position="502"/>
        <end position="546"/>
    </location>
</feature>
<keyword evidence="14 18" id="KW-0371">Homeobox</keyword>
<evidence type="ECO:0000256" key="20">
    <source>
        <dbReference type="SAM" id="MobiDB-lite"/>
    </source>
</evidence>
<evidence type="ECO:0000256" key="8">
    <source>
        <dbReference type="ARBA" id="ARBA00022771"/>
    </source>
</evidence>
<evidence type="ECO:0000256" key="9">
    <source>
        <dbReference type="ARBA" id="ARBA00022782"/>
    </source>
</evidence>
<dbReference type="GO" id="GO:0008270">
    <property type="term" value="F:zinc ion binding"/>
    <property type="evidence" value="ECO:0007669"/>
    <property type="project" value="UniProtKB-KW"/>
</dbReference>
<comment type="similarity">
    <text evidence="2">Belongs to the ZHX family.</text>
</comment>
<feature type="DNA-binding region" description="Homeobox" evidence="18">
    <location>
        <begin position="280"/>
        <end position="322"/>
    </location>
</feature>
<feature type="domain" description="Homeobox" evidence="21">
    <location>
        <begin position="637"/>
        <end position="697"/>
    </location>
</feature>
<dbReference type="InterPro" id="IPR024578">
    <property type="entry name" value="Homez_homeobox_dom"/>
</dbReference>
<feature type="domain" description="Homeobox" evidence="21">
    <location>
        <begin position="563"/>
        <end position="607"/>
    </location>
</feature>
<evidence type="ECO:0000256" key="6">
    <source>
        <dbReference type="ARBA" id="ARBA00022723"/>
    </source>
</evidence>
<keyword evidence="9" id="KW-0221">Differentiation</keyword>
<evidence type="ECO:0000256" key="14">
    <source>
        <dbReference type="ARBA" id="ARBA00023155"/>
    </source>
</evidence>
<evidence type="ECO:0000259" key="21">
    <source>
        <dbReference type="PROSITE" id="PS50071"/>
    </source>
</evidence>
<evidence type="ECO:0000256" key="13">
    <source>
        <dbReference type="ARBA" id="ARBA00023125"/>
    </source>
</evidence>
<organism evidence="22 23">
    <name type="scientific">Sinocyclocheilus rhinocerous</name>
    <dbReference type="NCBI Taxonomy" id="307959"/>
    <lineage>
        <taxon>Eukaryota</taxon>
        <taxon>Metazoa</taxon>
        <taxon>Chordata</taxon>
        <taxon>Craniata</taxon>
        <taxon>Vertebrata</taxon>
        <taxon>Euteleostomi</taxon>
        <taxon>Actinopterygii</taxon>
        <taxon>Neopterygii</taxon>
        <taxon>Teleostei</taxon>
        <taxon>Ostariophysi</taxon>
        <taxon>Cypriniformes</taxon>
        <taxon>Cyprinidae</taxon>
        <taxon>Cyprininae</taxon>
        <taxon>Sinocyclocheilus</taxon>
    </lineage>
</organism>
<feature type="region of interest" description="Disordered" evidence="20">
    <location>
        <begin position="1"/>
        <end position="41"/>
    </location>
</feature>
<evidence type="ECO:0000256" key="7">
    <source>
        <dbReference type="ARBA" id="ARBA00022737"/>
    </source>
</evidence>
<feature type="DNA-binding region" description="Homeobox" evidence="18">
    <location>
        <begin position="449"/>
        <end position="502"/>
    </location>
</feature>
<feature type="domain" description="Homeobox" evidence="21">
    <location>
        <begin position="278"/>
        <end position="321"/>
    </location>
</feature>
<evidence type="ECO:0000256" key="19">
    <source>
        <dbReference type="RuleBase" id="RU000682"/>
    </source>
</evidence>
<evidence type="ECO:0000256" key="11">
    <source>
        <dbReference type="ARBA" id="ARBA00022843"/>
    </source>
</evidence>
<feature type="compositionally biased region" description="Acidic residues" evidence="20">
    <location>
        <begin position="812"/>
        <end position="833"/>
    </location>
</feature>
<evidence type="ECO:0000256" key="4">
    <source>
        <dbReference type="ARBA" id="ARBA00022499"/>
    </source>
</evidence>
<dbReference type="Gene3D" id="1.10.10.60">
    <property type="entry name" value="Homeodomain-like"/>
    <property type="match status" value="5"/>
</dbReference>
<gene>
    <name evidence="22" type="primary">LOC107714336</name>
</gene>
<reference evidence="22" key="1">
    <citation type="submission" date="2025-08" db="UniProtKB">
        <authorList>
            <consortium name="Ensembl"/>
        </authorList>
    </citation>
    <scope>IDENTIFICATION</scope>
</reference>
<feature type="compositionally biased region" description="Acidic residues" evidence="20">
    <location>
        <begin position="19"/>
        <end position="29"/>
    </location>
</feature>
<dbReference type="SUPFAM" id="SSF46689">
    <property type="entry name" value="Homeodomain-like"/>
    <property type="match status" value="5"/>
</dbReference>
<keyword evidence="7" id="KW-0677">Repeat</keyword>
<evidence type="ECO:0000256" key="3">
    <source>
        <dbReference type="ARBA" id="ARBA00022491"/>
    </source>
</evidence>
<evidence type="ECO:0000256" key="1">
    <source>
        <dbReference type="ARBA" id="ARBA00004123"/>
    </source>
</evidence>
<dbReference type="GO" id="GO:0003677">
    <property type="term" value="F:DNA binding"/>
    <property type="evidence" value="ECO:0007669"/>
    <property type="project" value="UniProtKB-UniRule"/>
</dbReference>
<keyword evidence="12" id="KW-0805">Transcription regulation</keyword>
<evidence type="ECO:0000256" key="17">
    <source>
        <dbReference type="ARBA" id="ARBA00040117"/>
    </source>
</evidence>
<feature type="compositionally biased region" description="Polar residues" evidence="20">
    <location>
        <begin position="400"/>
        <end position="439"/>
    </location>
</feature>
<evidence type="ECO:0000256" key="5">
    <source>
        <dbReference type="ARBA" id="ARBA00022553"/>
    </source>
</evidence>
<evidence type="ECO:0000256" key="12">
    <source>
        <dbReference type="ARBA" id="ARBA00023015"/>
    </source>
</evidence>
<keyword evidence="10" id="KW-0862">Zinc</keyword>
<dbReference type="SMART" id="SM00389">
    <property type="entry name" value="HOX"/>
    <property type="match status" value="5"/>
</dbReference>
<dbReference type="FunFam" id="1.10.10.60:FF:000062">
    <property type="entry name" value="zinc fingers and homeoboxes protein 3"/>
    <property type="match status" value="1"/>
</dbReference>
<feature type="DNA-binding region" description="Homeobox" evidence="18">
    <location>
        <begin position="639"/>
        <end position="698"/>
    </location>
</feature>
<evidence type="ECO:0000256" key="15">
    <source>
        <dbReference type="ARBA" id="ARBA00023163"/>
    </source>
</evidence>
<keyword evidence="15" id="KW-0804">Transcription</keyword>
<proteinExistence type="inferred from homology"/>
<dbReference type="InterPro" id="IPR001356">
    <property type="entry name" value="HD"/>
</dbReference>
<name>A0A673J038_9TELE</name>
<evidence type="ECO:0000256" key="16">
    <source>
        <dbReference type="ARBA" id="ARBA00023242"/>
    </source>
</evidence>
<keyword evidence="4" id="KW-1017">Isopeptide bond</keyword>
<feature type="DNA-binding region" description="Homeobox" evidence="18">
    <location>
        <begin position="565"/>
        <end position="608"/>
    </location>
</feature>
<feature type="compositionally biased region" description="Polar residues" evidence="20">
    <location>
        <begin position="622"/>
        <end position="632"/>
    </location>
</feature>
<evidence type="ECO:0000256" key="18">
    <source>
        <dbReference type="PROSITE-ProRule" id="PRU00108"/>
    </source>
</evidence>
<keyword evidence="13 18" id="KW-0238">DNA-binding</keyword>
<feature type="domain" description="Homeobox" evidence="21">
    <location>
        <begin position="447"/>
        <end position="501"/>
    </location>
</feature>
<keyword evidence="5" id="KW-0597">Phosphoprotein</keyword>
<feature type="region of interest" description="Disordered" evidence="20">
    <location>
        <begin position="794"/>
        <end position="850"/>
    </location>
</feature>
<feature type="compositionally biased region" description="Basic and acidic residues" evidence="20">
    <location>
        <begin position="604"/>
        <end position="621"/>
    </location>
</feature>
<dbReference type="GO" id="GO:0005634">
    <property type="term" value="C:nucleus"/>
    <property type="evidence" value="ECO:0007669"/>
    <property type="project" value="UniProtKB-SubCell"/>
</dbReference>
<sequence length="850" mass="94991">MSSRRKSTTPCMVLPSDVVEQDPDMEALEGNEGAESMADGPTEGAVVPMETETGEVHFLKANFFCPGCHALFTYQTLVLNTDSNQSNPLIVPTEHEGIHFSSEECRSSGKRSGQTSLEQPISDLIAEGGFVQKEMVDSDDPSLTGIPLSKTPIMKMKSKSEPKRIAVSLKGTSESEAVIESEMELEPLEASVMATCMAPELMSPLFTESVKPSVLVNISNPVVADQKKLVMNSATVLPAGLAQVLSALQAQQSAQTQLLIPVSSIPTYNAAMDSNAVLVNTYKKFPYPSVSEIMGLAAQTKFSEEQIKIWFSAQRLKHGVSWTPEEVEEARRKQFNGTVHTVPQTITVIPAHHFSATNGLQSILQTCQIVGQPGLVLTQVGTANSFPVTTPITLTVAGMPSQSQTPKFTTNQTSPALSETKRATTVQPPSLTPQENSALSADHFGLRPKKSKEQLSELKASYLKNQFASDAEIARLMKLTNLTKGEIKKWFSDTRYNQRNSKNSHAFIVNDNPRGSSSATIVIDSSDETPQSPTPSPIKEKETRAKTWNPFPDFTLQKFKEKTPEQLVVLDESFQKCDTPTDEELSRLRTETKLTRREIDAWFTEKRKTPVPDSSESKADGETSQNKGSQTPPGGKRLSKEKVTKKTPEQLHVLKTAFIRTQWPSMEEYDQLAEESGLPRSYIVNWFGDTRYAWKNGNLKWYFYYQSGNMGGTNGNKNRKRRIRNRGWGRTRSRKAKKHTESEKNLPIRFKSGRDTLKEYYLKHKFLNEQDLDELVAKSNMSYEQVREWFAEIHQKEEIGTNPFEDKTGNEDQVEEEDESQDEDDDDTDDSDTWEPPQSVRKTLPMSEGQ</sequence>